<dbReference type="InterPro" id="IPR036188">
    <property type="entry name" value="FAD/NAD-bd_sf"/>
</dbReference>
<dbReference type="EMBL" id="CAJNOG010000036">
    <property type="protein sequence ID" value="CAF0814408.1"/>
    <property type="molecule type" value="Genomic_DNA"/>
</dbReference>
<feature type="domain" description="Amine oxidase" evidence="1">
    <location>
        <begin position="41"/>
        <end position="257"/>
    </location>
</feature>
<evidence type="ECO:0000313" key="2">
    <source>
        <dbReference type="EMBL" id="CAF0814408.1"/>
    </source>
</evidence>
<name>A0A818PBH6_9BILA</name>
<evidence type="ECO:0000313" key="4">
    <source>
        <dbReference type="Proteomes" id="UP000663844"/>
    </source>
</evidence>
<reference evidence="3" key="1">
    <citation type="submission" date="2021-02" db="EMBL/GenBank/DDBJ databases">
        <authorList>
            <person name="Nowell W R."/>
        </authorList>
    </citation>
    <scope>NUCLEOTIDE SEQUENCE</scope>
</reference>
<dbReference type="AlphaFoldDB" id="A0A818PBH6"/>
<dbReference type="PANTHER" id="PTHR10742">
    <property type="entry name" value="FLAVIN MONOAMINE OXIDASE"/>
    <property type="match status" value="1"/>
</dbReference>
<accession>A0A818PBH6</accession>
<dbReference type="InterPro" id="IPR050281">
    <property type="entry name" value="Flavin_monoamine_oxidase"/>
</dbReference>
<comment type="caution">
    <text evidence="3">The sequence shown here is derived from an EMBL/GenBank/DDBJ whole genome shotgun (WGS) entry which is preliminary data.</text>
</comment>
<dbReference type="Gene3D" id="3.50.50.60">
    <property type="entry name" value="FAD/NAD(P)-binding domain"/>
    <property type="match status" value="2"/>
</dbReference>
<evidence type="ECO:0000313" key="3">
    <source>
        <dbReference type="EMBL" id="CAF3618530.1"/>
    </source>
</evidence>
<sequence>MWPSSNQTSEWFGGFLDTNYYQMINLTQRFNQNPYGQPFNGHLLIYISSDQRYGINGGNYLLPTRITKYLQDNNIIIQMNYNLTKITVTTDHKISLSFANGETILFDHVILTLPLSTLRYDTNTKLNLQFLKRFRLEKSSNDYIYTDLPFLNSWELSTGFDSISNYEINSSTNSYIRQFLNDLNEIWPNASSYYTGEGTISAPWIDPYFLGSYPSRTRDYEKQRQMNIYFAGDYTSLNYFACMEGTIIEGRRAALEVFADYQ</sequence>
<dbReference type="GO" id="GO:0016491">
    <property type="term" value="F:oxidoreductase activity"/>
    <property type="evidence" value="ECO:0007669"/>
    <property type="project" value="InterPro"/>
</dbReference>
<evidence type="ECO:0000259" key="1">
    <source>
        <dbReference type="Pfam" id="PF01593"/>
    </source>
</evidence>
<proteinExistence type="predicted"/>
<dbReference type="SUPFAM" id="SSF51905">
    <property type="entry name" value="FAD/NAD(P)-binding domain"/>
    <property type="match status" value="1"/>
</dbReference>
<dbReference type="InterPro" id="IPR002937">
    <property type="entry name" value="Amino_oxidase"/>
</dbReference>
<dbReference type="Proteomes" id="UP000663844">
    <property type="component" value="Unassembled WGS sequence"/>
</dbReference>
<organism evidence="3 4">
    <name type="scientific">Adineta steineri</name>
    <dbReference type="NCBI Taxonomy" id="433720"/>
    <lineage>
        <taxon>Eukaryota</taxon>
        <taxon>Metazoa</taxon>
        <taxon>Spiralia</taxon>
        <taxon>Gnathifera</taxon>
        <taxon>Rotifera</taxon>
        <taxon>Eurotatoria</taxon>
        <taxon>Bdelloidea</taxon>
        <taxon>Adinetida</taxon>
        <taxon>Adinetidae</taxon>
        <taxon>Adineta</taxon>
    </lineage>
</organism>
<gene>
    <name evidence="2" type="ORF">JYZ213_LOCUS5956</name>
    <name evidence="3" type="ORF">OXD698_LOCUS7301</name>
</gene>
<dbReference type="PANTHER" id="PTHR10742:SF410">
    <property type="entry name" value="LYSINE-SPECIFIC HISTONE DEMETHYLASE 2"/>
    <property type="match status" value="1"/>
</dbReference>
<dbReference type="Proteomes" id="UP000663845">
    <property type="component" value="Unassembled WGS sequence"/>
</dbReference>
<dbReference type="Pfam" id="PF01593">
    <property type="entry name" value="Amino_oxidase"/>
    <property type="match status" value="1"/>
</dbReference>
<dbReference type="EMBL" id="CAJOAZ010000332">
    <property type="protein sequence ID" value="CAF3618530.1"/>
    <property type="molecule type" value="Genomic_DNA"/>
</dbReference>
<protein>
    <recommendedName>
        <fullName evidence="1">Amine oxidase domain-containing protein</fullName>
    </recommendedName>
</protein>